<keyword evidence="1" id="KW-0812">Transmembrane</keyword>
<feature type="transmembrane region" description="Helical" evidence="1">
    <location>
        <begin position="144"/>
        <end position="164"/>
    </location>
</feature>
<evidence type="ECO:0008006" key="3">
    <source>
        <dbReference type="Google" id="ProtNLM"/>
    </source>
</evidence>
<organism evidence="2">
    <name type="scientific">viral metagenome</name>
    <dbReference type="NCBI Taxonomy" id="1070528"/>
    <lineage>
        <taxon>unclassified sequences</taxon>
        <taxon>metagenomes</taxon>
        <taxon>organismal metagenomes</taxon>
    </lineage>
</organism>
<dbReference type="AlphaFoldDB" id="A0A6M3XDI7"/>
<feature type="transmembrane region" description="Helical" evidence="1">
    <location>
        <begin position="372"/>
        <end position="391"/>
    </location>
</feature>
<sequence length="534" mass="58306">MTADISNNKRATYLSICAAGLVPALAALLVVVWRPWWLGFYHDDWWMIARGADPSFFTDFTEQASRPLYFLLITTLKQVLPATPLPWQILLAGLVIGNAFLIGLVGRRFAFVMQAKPDTAWWAGCLGAAVWLCCPWALGATAWVTPAVGHVAIGFFCLAALFLLSERAIGQKLVWSGVFLTLAYLINELFWFAFVPLLFAPAARDLLRHGYSALRPLVLLLTGLLAVQALPIALNRGVAFFGVGINRSLNAQGIDLAIMSARLVPTEISRAVIFPEVFWGLTGSLALAAVAALAAVTRYGRWRGVVIVLAGLMAIVAGCIGSLILFALAGYRLESIGLFSRSFITFSVWISWLPAVLLALSESLPHWPRRAIIAGCLAVVALLGGSTVVRLSDWRAAWEDQQAIIAALPIDQLKSNSRPGSFIVVLLPERTSPVEGIEAFWDMTGVLISRAPDLVERLRDPDQRMFATAARLSKHRVSWDGSNMTMSWCAPQSGDLWSLKAKTDLLVWDAAQRRLSMFDRSVTFGCGIDPPSAL</sequence>
<name>A0A6M3XDI7_9ZZZZ</name>
<reference evidence="2" key="1">
    <citation type="submission" date="2020-03" db="EMBL/GenBank/DDBJ databases">
        <title>The deep terrestrial virosphere.</title>
        <authorList>
            <person name="Holmfeldt K."/>
            <person name="Nilsson E."/>
            <person name="Simone D."/>
            <person name="Lopez-Fernandez M."/>
            <person name="Wu X."/>
            <person name="de Brujin I."/>
            <person name="Lundin D."/>
            <person name="Andersson A."/>
            <person name="Bertilsson S."/>
            <person name="Dopson M."/>
        </authorList>
    </citation>
    <scope>NUCLEOTIDE SEQUENCE</scope>
    <source>
        <strain evidence="2">TM448B00401</strain>
    </source>
</reference>
<keyword evidence="1" id="KW-1133">Transmembrane helix</keyword>
<gene>
    <name evidence="2" type="ORF">TM448B00401_0030</name>
</gene>
<feature type="transmembrane region" description="Helical" evidence="1">
    <location>
        <begin position="277"/>
        <end position="299"/>
    </location>
</feature>
<feature type="transmembrane region" description="Helical" evidence="1">
    <location>
        <begin position="343"/>
        <end position="360"/>
    </location>
</feature>
<feature type="transmembrane region" description="Helical" evidence="1">
    <location>
        <begin position="12"/>
        <end position="33"/>
    </location>
</feature>
<feature type="transmembrane region" description="Helical" evidence="1">
    <location>
        <begin position="305"/>
        <end position="331"/>
    </location>
</feature>
<accession>A0A6M3XDI7</accession>
<protein>
    <recommendedName>
        <fullName evidence="3">Transmembrane protein</fullName>
    </recommendedName>
</protein>
<feature type="transmembrane region" description="Helical" evidence="1">
    <location>
        <begin position="85"/>
        <end position="107"/>
    </location>
</feature>
<dbReference type="EMBL" id="MT144618">
    <property type="protein sequence ID" value="QJH95377.1"/>
    <property type="molecule type" value="Genomic_DNA"/>
</dbReference>
<feature type="transmembrane region" description="Helical" evidence="1">
    <location>
        <begin position="173"/>
        <end position="194"/>
    </location>
</feature>
<feature type="transmembrane region" description="Helical" evidence="1">
    <location>
        <begin position="119"/>
        <end position="138"/>
    </location>
</feature>
<keyword evidence="1" id="KW-0472">Membrane</keyword>
<evidence type="ECO:0000313" key="2">
    <source>
        <dbReference type="EMBL" id="QJH95377.1"/>
    </source>
</evidence>
<proteinExistence type="predicted"/>
<evidence type="ECO:0000256" key="1">
    <source>
        <dbReference type="SAM" id="Phobius"/>
    </source>
</evidence>
<feature type="transmembrane region" description="Helical" evidence="1">
    <location>
        <begin position="214"/>
        <end position="234"/>
    </location>
</feature>